<name>A0ABV0ZE85_9TELE</name>
<sequence length="122" mass="13701">MACTCKMTHPALAQKTYHPIVHCNHCVARGRGVSEGKRSNVALCIYFPTVLIPPPLIDGLCSRLSLWRNETNLACKHVRNWLSLQLVPVMDSTLNCLSESEPARISSLFLLRKFTTLQILQI</sequence>
<gene>
    <name evidence="1" type="ORF">AMECASPLE_021670</name>
</gene>
<organism evidence="1 2">
    <name type="scientific">Ameca splendens</name>
    <dbReference type="NCBI Taxonomy" id="208324"/>
    <lineage>
        <taxon>Eukaryota</taxon>
        <taxon>Metazoa</taxon>
        <taxon>Chordata</taxon>
        <taxon>Craniata</taxon>
        <taxon>Vertebrata</taxon>
        <taxon>Euteleostomi</taxon>
        <taxon>Actinopterygii</taxon>
        <taxon>Neopterygii</taxon>
        <taxon>Teleostei</taxon>
        <taxon>Neoteleostei</taxon>
        <taxon>Acanthomorphata</taxon>
        <taxon>Ovalentaria</taxon>
        <taxon>Atherinomorphae</taxon>
        <taxon>Cyprinodontiformes</taxon>
        <taxon>Goodeidae</taxon>
        <taxon>Ameca</taxon>
    </lineage>
</organism>
<keyword evidence="2" id="KW-1185">Reference proteome</keyword>
<reference evidence="1 2" key="1">
    <citation type="submission" date="2021-06" db="EMBL/GenBank/DDBJ databases">
        <authorList>
            <person name="Palmer J.M."/>
        </authorList>
    </citation>
    <scope>NUCLEOTIDE SEQUENCE [LARGE SCALE GENOMIC DNA]</scope>
    <source>
        <strain evidence="1 2">AS_MEX2019</strain>
        <tissue evidence="1">Muscle</tissue>
    </source>
</reference>
<proteinExistence type="predicted"/>
<dbReference type="Proteomes" id="UP001469553">
    <property type="component" value="Unassembled WGS sequence"/>
</dbReference>
<protein>
    <submittedName>
        <fullName evidence="1">Uncharacterized protein</fullName>
    </submittedName>
</protein>
<accession>A0ABV0ZE85</accession>
<evidence type="ECO:0000313" key="2">
    <source>
        <dbReference type="Proteomes" id="UP001469553"/>
    </source>
</evidence>
<comment type="caution">
    <text evidence="1">The sequence shown here is derived from an EMBL/GenBank/DDBJ whole genome shotgun (WGS) entry which is preliminary data.</text>
</comment>
<evidence type="ECO:0000313" key="1">
    <source>
        <dbReference type="EMBL" id="MEQ2303920.1"/>
    </source>
</evidence>
<dbReference type="EMBL" id="JAHRIP010058311">
    <property type="protein sequence ID" value="MEQ2303920.1"/>
    <property type="molecule type" value="Genomic_DNA"/>
</dbReference>